<dbReference type="GO" id="GO:0005737">
    <property type="term" value="C:cytoplasm"/>
    <property type="evidence" value="ECO:0007669"/>
    <property type="project" value="TreeGrafter"/>
</dbReference>
<dbReference type="EC" id="3.1.3.48" evidence="2"/>
<dbReference type="SMART" id="SM00195">
    <property type="entry name" value="DSPc"/>
    <property type="match status" value="1"/>
</dbReference>
<evidence type="ECO:0000256" key="3">
    <source>
        <dbReference type="ARBA" id="ARBA00022801"/>
    </source>
</evidence>
<keyword evidence="3" id="KW-0378">Hydrolase</keyword>
<accession>A0AAD9KEW0</accession>
<dbReference type="PANTHER" id="PTHR10159:SF529">
    <property type="entry name" value="TYROSINE-PROTEIN PHOSPHATASE DOMAIN-CONTAINING PROTEIN"/>
    <property type="match status" value="1"/>
</dbReference>
<dbReference type="InterPro" id="IPR029021">
    <property type="entry name" value="Prot-tyrosine_phosphatase-like"/>
</dbReference>
<dbReference type="Pfam" id="PF00782">
    <property type="entry name" value="DSPc"/>
    <property type="match status" value="1"/>
</dbReference>
<dbReference type="Gene3D" id="3.90.190.10">
    <property type="entry name" value="Protein tyrosine phosphatase superfamily"/>
    <property type="match status" value="1"/>
</dbReference>
<dbReference type="Proteomes" id="UP001208570">
    <property type="component" value="Unassembled WGS sequence"/>
</dbReference>
<dbReference type="SUPFAM" id="SSF52799">
    <property type="entry name" value="(Phosphotyrosine protein) phosphatases II"/>
    <property type="match status" value="1"/>
</dbReference>
<sequence>MAYLTPWRSETCEDMLHRGSTSRLDYINYVHEDNRHTLNSISELGPLTKTPEADEISQYLKEMRKILEAYPRYGTPPEPTLIVENLYLGTTSNADNLALLRRHKIKFLLNCAGIPIVRPDREMRHYKNPSSPVVEYEELNTETGESYDISDHFMKGHQFIDHARNRGRVLVFCPDINCSGAICISYLIRKGHCLLQATKMVKHARNAALFNKGFMRHLIVFARDRGMLERSFSHLGAVQFEGLMKVEERPSKSHILVIR</sequence>
<evidence type="ECO:0000256" key="2">
    <source>
        <dbReference type="ARBA" id="ARBA00013064"/>
    </source>
</evidence>
<comment type="similarity">
    <text evidence="1">Belongs to the protein-tyrosine phosphatase family. Non-receptor class dual specificity subfamily.</text>
</comment>
<dbReference type="CDD" id="cd14498">
    <property type="entry name" value="DSP"/>
    <property type="match status" value="1"/>
</dbReference>
<dbReference type="AlphaFoldDB" id="A0AAD9KEW0"/>
<dbReference type="GO" id="GO:0043409">
    <property type="term" value="P:negative regulation of MAPK cascade"/>
    <property type="evidence" value="ECO:0007669"/>
    <property type="project" value="TreeGrafter"/>
</dbReference>
<protein>
    <recommendedName>
        <fullName evidence="2">protein-tyrosine-phosphatase</fullName>
        <ecNumber evidence="2">3.1.3.48</ecNumber>
    </recommendedName>
</protein>
<dbReference type="PANTHER" id="PTHR10159">
    <property type="entry name" value="DUAL SPECIFICITY PROTEIN PHOSPHATASE"/>
    <property type="match status" value="1"/>
</dbReference>
<evidence type="ECO:0000313" key="6">
    <source>
        <dbReference type="EMBL" id="KAK2170389.1"/>
    </source>
</evidence>
<organism evidence="6 7">
    <name type="scientific">Paralvinella palmiformis</name>
    <dbReference type="NCBI Taxonomy" id="53620"/>
    <lineage>
        <taxon>Eukaryota</taxon>
        <taxon>Metazoa</taxon>
        <taxon>Spiralia</taxon>
        <taxon>Lophotrochozoa</taxon>
        <taxon>Annelida</taxon>
        <taxon>Polychaeta</taxon>
        <taxon>Sedentaria</taxon>
        <taxon>Canalipalpata</taxon>
        <taxon>Terebellida</taxon>
        <taxon>Terebelliformia</taxon>
        <taxon>Alvinellidae</taxon>
        <taxon>Paralvinella</taxon>
    </lineage>
</organism>
<dbReference type="InterPro" id="IPR000340">
    <property type="entry name" value="Dual-sp_phosphatase_cat-dom"/>
</dbReference>
<evidence type="ECO:0000256" key="1">
    <source>
        <dbReference type="ARBA" id="ARBA00008601"/>
    </source>
</evidence>
<dbReference type="GO" id="GO:0004725">
    <property type="term" value="F:protein tyrosine phosphatase activity"/>
    <property type="evidence" value="ECO:0007669"/>
    <property type="project" value="UniProtKB-EC"/>
</dbReference>
<keyword evidence="4" id="KW-0904">Protein phosphatase</keyword>
<dbReference type="InterPro" id="IPR020422">
    <property type="entry name" value="TYR_PHOSPHATASE_DUAL_dom"/>
</dbReference>
<keyword evidence="7" id="KW-1185">Reference proteome</keyword>
<dbReference type="EMBL" id="JAODUP010000003">
    <property type="protein sequence ID" value="KAK2170389.1"/>
    <property type="molecule type" value="Genomic_DNA"/>
</dbReference>
<comment type="caution">
    <text evidence="6">The sequence shown here is derived from an EMBL/GenBank/DDBJ whole genome shotgun (WGS) entry which is preliminary data.</text>
</comment>
<proteinExistence type="inferred from homology"/>
<evidence type="ECO:0000313" key="7">
    <source>
        <dbReference type="Proteomes" id="UP001208570"/>
    </source>
</evidence>
<feature type="domain" description="Tyrosine-protein phosphatase" evidence="5">
    <location>
        <begin position="78"/>
        <end position="224"/>
    </location>
</feature>
<gene>
    <name evidence="6" type="ORF">LSH36_3g22056</name>
</gene>
<evidence type="ECO:0000259" key="5">
    <source>
        <dbReference type="SMART" id="SM00195"/>
    </source>
</evidence>
<name>A0AAD9KEW0_9ANNE</name>
<evidence type="ECO:0000256" key="4">
    <source>
        <dbReference type="ARBA" id="ARBA00022912"/>
    </source>
</evidence>
<reference evidence="6" key="1">
    <citation type="journal article" date="2023" name="Mol. Biol. Evol.">
        <title>Third-Generation Sequencing Reveals the Adaptive Role of the Epigenome in Three Deep-Sea Polychaetes.</title>
        <authorList>
            <person name="Perez M."/>
            <person name="Aroh O."/>
            <person name="Sun Y."/>
            <person name="Lan Y."/>
            <person name="Juniper S.K."/>
            <person name="Young C.R."/>
            <person name="Angers B."/>
            <person name="Qian P.Y."/>
        </authorList>
    </citation>
    <scope>NUCLEOTIDE SEQUENCE</scope>
    <source>
        <strain evidence="6">P08H-3</strain>
    </source>
</reference>